<accession>A0AAW2L0H1</accession>
<dbReference type="InterPro" id="IPR001087">
    <property type="entry name" value="GDSL"/>
</dbReference>
<protein>
    <submittedName>
        <fullName evidence="3">GDSL esterase/lipase LIP-4</fullName>
    </submittedName>
</protein>
<comment type="similarity">
    <text evidence="1">Belongs to the 'GDSL' lipolytic enzyme family.</text>
</comment>
<reference evidence="3" key="2">
    <citation type="journal article" date="2024" name="Plant">
        <title>Genomic evolution and insights into agronomic trait innovations of Sesamum species.</title>
        <authorList>
            <person name="Miao H."/>
            <person name="Wang L."/>
            <person name="Qu L."/>
            <person name="Liu H."/>
            <person name="Sun Y."/>
            <person name="Le M."/>
            <person name="Wang Q."/>
            <person name="Wei S."/>
            <person name="Zheng Y."/>
            <person name="Lin W."/>
            <person name="Duan Y."/>
            <person name="Cao H."/>
            <person name="Xiong S."/>
            <person name="Wang X."/>
            <person name="Wei L."/>
            <person name="Li C."/>
            <person name="Ma Q."/>
            <person name="Ju M."/>
            <person name="Zhao R."/>
            <person name="Li G."/>
            <person name="Mu C."/>
            <person name="Tian Q."/>
            <person name="Mei H."/>
            <person name="Zhang T."/>
            <person name="Gao T."/>
            <person name="Zhang H."/>
        </authorList>
    </citation>
    <scope>NUCLEOTIDE SEQUENCE</scope>
    <source>
        <tissue evidence="3">Leaf</tissue>
    </source>
</reference>
<dbReference type="PANTHER" id="PTHR22835:SF158">
    <property type="entry name" value="GDSL ESTERASE_LIPASE LIP-4-LIKE ISOFORM X1"/>
    <property type="match status" value="1"/>
</dbReference>
<reference evidence="3" key="1">
    <citation type="submission" date="2020-06" db="EMBL/GenBank/DDBJ databases">
        <authorList>
            <person name="Li T."/>
            <person name="Hu X."/>
            <person name="Zhang T."/>
            <person name="Song X."/>
            <person name="Zhang H."/>
            <person name="Dai N."/>
            <person name="Sheng W."/>
            <person name="Hou X."/>
            <person name="Wei L."/>
        </authorList>
    </citation>
    <scope>NUCLEOTIDE SEQUENCE</scope>
    <source>
        <strain evidence="3">G02</strain>
        <tissue evidence="3">Leaf</tissue>
    </source>
</reference>
<name>A0AAW2L0H1_SESRA</name>
<dbReference type="EMBL" id="JACGWJ010000026">
    <property type="protein sequence ID" value="KAL0312740.1"/>
    <property type="molecule type" value="Genomic_DNA"/>
</dbReference>
<evidence type="ECO:0000256" key="1">
    <source>
        <dbReference type="ARBA" id="ARBA00008668"/>
    </source>
</evidence>
<proteinExistence type="inferred from homology"/>
<evidence type="ECO:0000256" key="2">
    <source>
        <dbReference type="ARBA" id="ARBA00023180"/>
    </source>
</evidence>
<dbReference type="Pfam" id="PF00657">
    <property type="entry name" value="Lipase_GDSL"/>
    <property type="match status" value="1"/>
</dbReference>
<dbReference type="InterPro" id="IPR036514">
    <property type="entry name" value="SGNH_hydro_sf"/>
</dbReference>
<organism evidence="3">
    <name type="scientific">Sesamum radiatum</name>
    <name type="common">Black benniseed</name>
    <dbReference type="NCBI Taxonomy" id="300843"/>
    <lineage>
        <taxon>Eukaryota</taxon>
        <taxon>Viridiplantae</taxon>
        <taxon>Streptophyta</taxon>
        <taxon>Embryophyta</taxon>
        <taxon>Tracheophyta</taxon>
        <taxon>Spermatophyta</taxon>
        <taxon>Magnoliopsida</taxon>
        <taxon>eudicotyledons</taxon>
        <taxon>Gunneridae</taxon>
        <taxon>Pentapetalae</taxon>
        <taxon>asterids</taxon>
        <taxon>lamiids</taxon>
        <taxon>Lamiales</taxon>
        <taxon>Pedaliaceae</taxon>
        <taxon>Sesamum</taxon>
    </lineage>
</organism>
<comment type="caution">
    <text evidence="3">The sequence shown here is derived from an EMBL/GenBank/DDBJ whole genome shotgun (WGS) entry which is preliminary data.</text>
</comment>
<dbReference type="PANTHER" id="PTHR22835">
    <property type="entry name" value="ZINC FINGER FYVE DOMAIN CONTAINING PROTEIN"/>
    <property type="match status" value="1"/>
</dbReference>
<feature type="non-terminal residue" evidence="3">
    <location>
        <position position="1"/>
    </location>
</feature>
<dbReference type="Gene3D" id="3.40.50.1110">
    <property type="entry name" value="SGNH hydrolase"/>
    <property type="match status" value="1"/>
</dbReference>
<keyword evidence="2" id="KW-0325">Glycoprotein</keyword>
<evidence type="ECO:0000313" key="3">
    <source>
        <dbReference type="EMBL" id="KAL0312740.1"/>
    </source>
</evidence>
<dbReference type="GO" id="GO:0016788">
    <property type="term" value="F:hydrolase activity, acting on ester bonds"/>
    <property type="evidence" value="ECO:0007669"/>
    <property type="project" value="InterPro"/>
</dbReference>
<sequence length="79" mass="8668">FKNPLMACCGYGGPPYNYDAERTCLDSGYTVCEEGARFINWDGVHYSEAAAALVAARILTTHYSSPPLQFDFFCSDAIS</sequence>
<dbReference type="AlphaFoldDB" id="A0AAW2L0H1"/>
<gene>
    <name evidence="3" type="ORF">Sradi_5673300</name>
</gene>